<accession>A0A392N5Z8</accession>
<dbReference type="Proteomes" id="UP000265520">
    <property type="component" value="Unassembled WGS sequence"/>
</dbReference>
<gene>
    <name evidence="1" type="ORF">A2U01_0015368</name>
</gene>
<sequence length="116" mass="12742">FSCTCNVDGTCLVQVKADKASDQGSEWSTSPDSTCTNSTISGDLKQASNYFPAKFIEKSAPRAKERTRNVKEFKLNPTANMVYMPNSCEAANMVYVPNSSPPVPLATIHLKVFTEW</sequence>
<name>A0A392N5Z8_9FABA</name>
<protein>
    <submittedName>
        <fullName evidence="1">Putative GPI-anchored protein PB15E9.01c-like</fullName>
    </submittedName>
</protein>
<reference evidence="1 2" key="1">
    <citation type="journal article" date="2018" name="Front. Plant Sci.">
        <title>Red Clover (Trifolium pratense) and Zigzag Clover (T. medium) - A Picture of Genomic Similarities and Differences.</title>
        <authorList>
            <person name="Dluhosova J."/>
            <person name="Istvanek J."/>
            <person name="Nedelnik J."/>
            <person name="Repkova J."/>
        </authorList>
    </citation>
    <scope>NUCLEOTIDE SEQUENCE [LARGE SCALE GENOMIC DNA]</scope>
    <source>
        <strain evidence="2">cv. 10/8</strain>
        <tissue evidence="1">Leaf</tissue>
    </source>
</reference>
<keyword evidence="2" id="KW-1185">Reference proteome</keyword>
<feature type="non-terminal residue" evidence="1">
    <location>
        <position position="1"/>
    </location>
</feature>
<dbReference type="AlphaFoldDB" id="A0A392N5Z8"/>
<dbReference type="EMBL" id="LXQA010027265">
    <property type="protein sequence ID" value="MCH94408.1"/>
    <property type="molecule type" value="Genomic_DNA"/>
</dbReference>
<evidence type="ECO:0000313" key="2">
    <source>
        <dbReference type="Proteomes" id="UP000265520"/>
    </source>
</evidence>
<evidence type="ECO:0000313" key="1">
    <source>
        <dbReference type="EMBL" id="MCH94408.1"/>
    </source>
</evidence>
<comment type="caution">
    <text evidence="1">The sequence shown here is derived from an EMBL/GenBank/DDBJ whole genome shotgun (WGS) entry which is preliminary data.</text>
</comment>
<organism evidence="1 2">
    <name type="scientific">Trifolium medium</name>
    <dbReference type="NCBI Taxonomy" id="97028"/>
    <lineage>
        <taxon>Eukaryota</taxon>
        <taxon>Viridiplantae</taxon>
        <taxon>Streptophyta</taxon>
        <taxon>Embryophyta</taxon>
        <taxon>Tracheophyta</taxon>
        <taxon>Spermatophyta</taxon>
        <taxon>Magnoliopsida</taxon>
        <taxon>eudicotyledons</taxon>
        <taxon>Gunneridae</taxon>
        <taxon>Pentapetalae</taxon>
        <taxon>rosids</taxon>
        <taxon>fabids</taxon>
        <taxon>Fabales</taxon>
        <taxon>Fabaceae</taxon>
        <taxon>Papilionoideae</taxon>
        <taxon>50 kb inversion clade</taxon>
        <taxon>NPAAA clade</taxon>
        <taxon>Hologalegina</taxon>
        <taxon>IRL clade</taxon>
        <taxon>Trifolieae</taxon>
        <taxon>Trifolium</taxon>
    </lineage>
</organism>
<proteinExistence type="predicted"/>